<keyword evidence="2" id="KW-1185">Reference proteome</keyword>
<gene>
    <name evidence="1" type="ORF">F8M41_002349</name>
</gene>
<dbReference type="AlphaFoldDB" id="A0A8H4EVI5"/>
<dbReference type="Proteomes" id="UP000439903">
    <property type="component" value="Unassembled WGS sequence"/>
</dbReference>
<dbReference type="EMBL" id="WTPW01000013">
    <property type="protein sequence ID" value="KAF0560350.1"/>
    <property type="molecule type" value="Genomic_DNA"/>
</dbReference>
<dbReference type="OrthoDB" id="10492579at2759"/>
<sequence length="189" mass="21960">MVAILVPKWPKLTAFRDHIGEFDGDTKHYRPWRNQLENAFKIFNIVDLMVYDRYSGNFEVGYELRAQDYDLSAVNAHPCRWTTEFIMMVLAIVRTKLKGTALEIYDSKIATINCYWRPNVNNNTANMKDTHNYPTTLNRAYRALHQSATTEGERCTPHITRATVIKGFRDVFDDAFLVDAIQQTAQKDF</sequence>
<name>A0A8H4EVI5_GIGMA</name>
<comment type="caution">
    <text evidence="1">The sequence shown here is derived from an EMBL/GenBank/DDBJ whole genome shotgun (WGS) entry which is preliminary data.</text>
</comment>
<evidence type="ECO:0000313" key="2">
    <source>
        <dbReference type="Proteomes" id="UP000439903"/>
    </source>
</evidence>
<protein>
    <submittedName>
        <fullName evidence="1">Uncharacterized protein</fullName>
    </submittedName>
</protein>
<accession>A0A8H4EVI5</accession>
<reference evidence="1 2" key="1">
    <citation type="journal article" date="2019" name="Environ. Microbiol.">
        <title>At the nexus of three kingdoms: the genome of the mycorrhizal fungus Gigaspora margarita provides insights into plant, endobacterial and fungal interactions.</title>
        <authorList>
            <person name="Venice F."/>
            <person name="Ghignone S."/>
            <person name="Salvioli di Fossalunga A."/>
            <person name="Amselem J."/>
            <person name="Novero M."/>
            <person name="Xianan X."/>
            <person name="Sedzielewska Toro K."/>
            <person name="Morin E."/>
            <person name="Lipzen A."/>
            <person name="Grigoriev I.V."/>
            <person name="Henrissat B."/>
            <person name="Martin F.M."/>
            <person name="Bonfante P."/>
        </authorList>
    </citation>
    <scope>NUCLEOTIDE SEQUENCE [LARGE SCALE GENOMIC DNA]</scope>
    <source>
        <strain evidence="1 2">BEG34</strain>
    </source>
</reference>
<evidence type="ECO:0000313" key="1">
    <source>
        <dbReference type="EMBL" id="KAF0560350.1"/>
    </source>
</evidence>
<proteinExistence type="predicted"/>
<organism evidence="1 2">
    <name type="scientific">Gigaspora margarita</name>
    <dbReference type="NCBI Taxonomy" id="4874"/>
    <lineage>
        <taxon>Eukaryota</taxon>
        <taxon>Fungi</taxon>
        <taxon>Fungi incertae sedis</taxon>
        <taxon>Mucoromycota</taxon>
        <taxon>Glomeromycotina</taxon>
        <taxon>Glomeromycetes</taxon>
        <taxon>Diversisporales</taxon>
        <taxon>Gigasporaceae</taxon>
        <taxon>Gigaspora</taxon>
    </lineage>
</organism>